<dbReference type="PANTHER" id="PTHR21272:SF3">
    <property type="entry name" value="CATABOLIC 3-DEHYDROQUINASE"/>
    <property type="match status" value="1"/>
</dbReference>
<evidence type="ECO:0000256" key="1">
    <source>
        <dbReference type="ARBA" id="ARBA00001864"/>
    </source>
</evidence>
<feature type="binding site" evidence="8">
    <location>
        <position position="79"/>
    </location>
    <ligand>
        <name>substrate</name>
    </ligand>
</feature>
<dbReference type="RefSeq" id="WP_071071470.1">
    <property type="nucleotide sequence ID" value="NZ_CP017755.1"/>
</dbReference>
<comment type="catalytic activity">
    <reaction evidence="1 8">
        <text>3-dehydroquinate = 3-dehydroshikimate + H2O</text>
        <dbReference type="Rhea" id="RHEA:21096"/>
        <dbReference type="ChEBI" id="CHEBI:15377"/>
        <dbReference type="ChEBI" id="CHEBI:16630"/>
        <dbReference type="ChEBI" id="CHEBI:32364"/>
        <dbReference type="EC" id="4.2.1.10"/>
    </reaction>
</comment>
<feature type="binding site" evidence="8">
    <location>
        <position position="116"/>
    </location>
    <ligand>
        <name>substrate</name>
    </ligand>
</feature>
<gene>
    <name evidence="8" type="primary">aroQ</name>
    <name evidence="9" type="ORF">BKK80_23135</name>
</gene>
<dbReference type="PIRSF" id="PIRSF001399">
    <property type="entry name" value="DHquinase_II"/>
    <property type="match status" value="1"/>
</dbReference>
<evidence type="ECO:0000256" key="8">
    <source>
        <dbReference type="HAMAP-Rule" id="MF_00169"/>
    </source>
</evidence>
<dbReference type="InterPro" id="IPR036441">
    <property type="entry name" value="DHquinase_II_sf"/>
</dbReference>
<feature type="site" description="Transition state stabilizer" evidence="8">
    <location>
        <position position="18"/>
    </location>
</feature>
<dbReference type="InterPro" id="IPR001874">
    <property type="entry name" value="DHquinase_II"/>
</dbReference>
<keyword evidence="10" id="KW-1185">Reference proteome</keyword>
<evidence type="ECO:0000256" key="5">
    <source>
        <dbReference type="ARBA" id="ARBA00011193"/>
    </source>
</evidence>
<dbReference type="NCBIfam" id="TIGR01088">
    <property type="entry name" value="aroQ"/>
    <property type="match status" value="1"/>
</dbReference>
<feature type="active site" description="Proton acceptor" evidence="8">
    <location>
        <position position="23"/>
    </location>
</feature>
<evidence type="ECO:0000313" key="10">
    <source>
        <dbReference type="Proteomes" id="UP000177515"/>
    </source>
</evidence>
<dbReference type="SUPFAM" id="SSF52304">
    <property type="entry name" value="Type II 3-dehydroquinate dehydratase"/>
    <property type="match status" value="1"/>
</dbReference>
<dbReference type="EC" id="4.2.1.10" evidence="6 8"/>
<sequence length="163" mass="17054">MPSVLVLNGPNLNLLGSREPAVYGSESLADVERICQDAAQRFGLRAACRQSNHEGVLIDWIHEAGRLCAQGEAIGVVLNAGALTHTSIALHDAIRGTALPVIEYHISNVHAREAFRHHSWVSPVARAVMAGLGVQGYGLAIAALAQLAGVAAQEGKSPGINGK</sequence>
<comment type="similarity">
    <text evidence="4 8">Belongs to the type-II 3-dehydroquinase family.</text>
</comment>
<feature type="binding site" evidence="8">
    <location>
        <begin position="106"/>
        <end position="107"/>
    </location>
    <ligand>
        <name>substrate</name>
    </ligand>
</feature>
<dbReference type="EMBL" id="CP017755">
    <property type="protein sequence ID" value="AOZ08795.1"/>
    <property type="molecule type" value="Genomic_DNA"/>
</dbReference>
<feature type="binding site" evidence="8">
    <location>
        <position position="92"/>
    </location>
    <ligand>
        <name>substrate</name>
    </ligand>
</feature>
<evidence type="ECO:0000256" key="4">
    <source>
        <dbReference type="ARBA" id="ARBA00011037"/>
    </source>
</evidence>
<dbReference type="CDD" id="cd00466">
    <property type="entry name" value="DHQase_II"/>
    <property type="match status" value="1"/>
</dbReference>
<evidence type="ECO:0000256" key="3">
    <source>
        <dbReference type="ARBA" id="ARBA00004902"/>
    </source>
</evidence>
<protein>
    <recommendedName>
        <fullName evidence="6 8">3-dehydroquinate dehydratase</fullName>
        <shortName evidence="8">3-dehydroquinase</shortName>
        <ecNumber evidence="6 8">4.2.1.10</ecNumber>
    </recommendedName>
    <alternativeName>
        <fullName evidence="8">Type II DHQase</fullName>
    </alternativeName>
</protein>
<proteinExistence type="inferred from homology"/>
<dbReference type="Gene3D" id="3.40.50.9100">
    <property type="entry name" value="Dehydroquinase, class II"/>
    <property type="match status" value="1"/>
</dbReference>
<feature type="active site" description="Proton donor" evidence="8">
    <location>
        <position position="105"/>
    </location>
</feature>
<dbReference type="PANTHER" id="PTHR21272">
    <property type="entry name" value="CATABOLIC 3-DEHYDROQUINASE"/>
    <property type="match status" value="1"/>
</dbReference>
<comment type="subunit">
    <text evidence="5 8">Homododecamer.</text>
</comment>
<keyword evidence="8" id="KW-0028">Amino-acid biosynthesis</keyword>
<dbReference type="InterPro" id="IPR018509">
    <property type="entry name" value="DHquinase_II_CS"/>
</dbReference>
<dbReference type="NCBIfam" id="NF003807">
    <property type="entry name" value="PRK05395.1-4"/>
    <property type="match status" value="1"/>
</dbReference>
<organism evidence="9 10">
    <name type="scientific">Cupriavidus malaysiensis</name>
    <dbReference type="NCBI Taxonomy" id="367825"/>
    <lineage>
        <taxon>Bacteria</taxon>
        <taxon>Pseudomonadati</taxon>
        <taxon>Pseudomonadota</taxon>
        <taxon>Betaproteobacteria</taxon>
        <taxon>Burkholderiales</taxon>
        <taxon>Burkholderiaceae</taxon>
        <taxon>Cupriavidus</taxon>
    </lineage>
</organism>
<name>A0ABM7D7P9_9BURK</name>
<evidence type="ECO:0000256" key="7">
    <source>
        <dbReference type="ARBA" id="ARBA00023239"/>
    </source>
</evidence>
<accession>A0ABM7D7P9</accession>
<feature type="binding site" evidence="8">
    <location>
        <position position="85"/>
    </location>
    <ligand>
        <name>substrate</name>
    </ligand>
</feature>
<comment type="function">
    <text evidence="2 8">Catalyzes a trans-dehydration via an enolate intermediate.</text>
</comment>
<dbReference type="NCBIfam" id="NF003806">
    <property type="entry name" value="PRK05395.1-3"/>
    <property type="match status" value="1"/>
</dbReference>
<dbReference type="Pfam" id="PF01220">
    <property type="entry name" value="DHquinase_II"/>
    <property type="match status" value="1"/>
</dbReference>
<reference evidence="9 10" key="1">
    <citation type="submission" date="2016-10" db="EMBL/GenBank/DDBJ databases">
        <title>Complete genome sequences of three Cupriavidus strains isolated from various Malaysian environments.</title>
        <authorList>
            <person name="Abdullah A.A.-A."/>
            <person name="Shafie N.A.H."/>
            <person name="Lau N.S."/>
        </authorList>
    </citation>
    <scope>NUCLEOTIDE SEQUENCE [LARGE SCALE GENOMIC DNA]</scope>
    <source>
        <strain evidence="9 10">USMAA1020</strain>
    </source>
</reference>
<evidence type="ECO:0000256" key="6">
    <source>
        <dbReference type="ARBA" id="ARBA00012060"/>
    </source>
</evidence>
<keyword evidence="8" id="KW-0057">Aromatic amino acid biosynthesis</keyword>
<comment type="pathway">
    <text evidence="3 8">Metabolic intermediate biosynthesis; chorismate biosynthesis; chorismate from D-erythrose 4-phosphate and phosphoenolpyruvate: step 3/7.</text>
</comment>
<evidence type="ECO:0000313" key="9">
    <source>
        <dbReference type="EMBL" id="AOZ08795.1"/>
    </source>
</evidence>
<dbReference type="HAMAP" id="MF_00169">
    <property type="entry name" value="AroQ"/>
    <property type="match status" value="1"/>
</dbReference>
<dbReference type="NCBIfam" id="NF003805">
    <property type="entry name" value="PRK05395.1-2"/>
    <property type="match status" value="1"/>
</dbReference>
<keyword evidence="7 8" id="KW-0456">Lyase</keyword>
<dbReference type="PROSITE" id="PS01029">
    <property type="entry name" value="DEHYDROQUINASE_II"/>
    <property type="match status" value="1"/>
</dbReference>
<dbReference type="Proteomes" id="UP000177515">
    <property type="component" value="Chromosome 2"/>
</dbReference>
<evidence type="ECO:0000256" key="2">
    <source>
        <dbReference type="ARBA" id="ARBA00003924"/>
    </source>
</evidence>